<proteinExistence type="predicted"/>
<dbReference type="SMART" id="SM00345">
    <property type="entry name" value="HTH_GNTR"/>
    <property type="match status" value="1"/>
</dbReference>
<dbReference type="Proteomes" id="UP001431429">
    <property type="component" value="Unassembled WGS sequence"/>
</dbReference>
<sequence>MTEFAVPATRREAVLEQLRQEIISGELSPGAPVRDAEIAGRLGVSITPVREAIAQLGLERLVDIQPNRKRTVVVLTRESALELVDVVELLSCAGFAWGVGRLDDTHFVRLRERLAEFDASYAAGNLVAAGRAGLAFGDVVIGACGNSELLHQVDLVFHRTRRLFATVTDGPVWTIWLQGCHQVLAHLESWERDAAVSRYRRIYTDLRARMAELPLPQSAAH</sequence>
<evidence type="ECO:0000313" key="6">
    <source>
        <dbReference type="Proteomes" id="UP001431429"/>
    </source>
</evidence>
<dbReference type="PROSITE" id="PS50949">
    <property type="entry name" value="HTH_GNTR"/>
    <property type="match status" value="1"/>
</dbReference>
<dbReference type="EMBL" id="JAMQAW010000003">
    <property type="protein sequence ID" value="MCM2387561.1"/>
    <property type="molecule type" value="Genomic_DNA"/>
</dbReference>
<dbReference type="InterPro" id="IPR036388">
    <property type="entry name" value="WH-like_DNA-bd_sf"/>
</dbReference>
<evidence type="ECO:0000256" key="3">
    <source>
        <dbReference type="ARBA" id="ARBA00023163"/>
    </source>
</evidence>
<evidence type="ECO:0000313" key="5">
    <source>
        <dbReference type="EMBL" id="MCM2387561.1"/>
    </source>
</evidence>
<keyword evidence="2" id="KW-0238">DNA-binding</keyword>
<keyword evidence="3" id="KW-0804">Transcription</keyword>
<evidence type="ECO:0000256" key="2">
    <source>
        <dbReference type="ARBA" id="ARBA00023125"/>
    </source>
</evidence>
<dbReference type="Gene3D" id="1.10.10.10">
    <property type="entry name" value="Winged helix-like DNA-binding domain superfamily/Winged helix DNA-binding domain"/>
    <property type="match status" value="1"/>
</dbReference>
<dbReference type="PANTHER" id="PTHR43537">
    <property type="entry name" value="TRANSCRIPTIONAL REGULATOR, GNTR FAMILY"/>
    <property type="match status" value="1"/>
</dbReference>
<evidence type="ECO:0000256" key="1">
    <source>
        <dbReference type="ARBA" id="ARBA00023015"/>
    </source>
</evidence>
<evidence type="ECO:0000259" key="4">
    <source>
        <dbReference type="PROSITE" id="PS50949"/>
    </source>
</evidence>
<accession>A0ABT0UHB2</accession>
<gene>
    <name evidence="5" type="ORF">NBG84_04420</name>
</gene>
<organism evidence="5 6">
    <name type="scientific">Streptomyces albipurpureus</name>
    <dbReference type="NCBI Taxonomy" id="2897419"/>
    <lineage>
        <taxon>Bacteria</taxon>
        <taxon>Bacillati</taxon>
        <taxon>Actinomycetota</taxon>
        <taxon>Actinomycetes</taxon>
        <taxon>Kitasatosporales</taxon>
        <taxon>Streptomycetaceae</taxon>
        <taxon>Streptomyces</taxon>
    </lineage>
</organism>
<feature type="domain" description="HTH gntR-type" evidence="4">
    <location>
        <begin position="8"/>
        <end position="76"/>
    </location>
</feature>
<protein>
    <submittedName>
        <fullName evidence="5">GntR family transcriptional regulator</fullName>
    </submittedName>
</protein>
<dbReference type="SUPFAM" id="SSF46785">
    <property type="entry name" value="Winged helix' DNA-binding domain"/>
    <property type="match status" value="1"/>
</dbReference>
<dbReference type="InterPro" id="IPR011711">
    <property type="entry name" value="GntR_C"/>
</dbReference>
<dbReference type="SUPFAM" id="SSF48008">
    <property type="entry name" value="GntR ligand-binding domain-like"/>
    <property type="match status" value="1"/>
</dbReference>
<name>A0ABT0UHB2_9ACTN</name>
<dbReference type="InterPro" id="IPR008920">
    <property type="entry name" value="TF_FadR/GntR_C"/>
</dbReference>
<dbReference type="PANTHER" id="PTHR43537:SF50">
    <property type="entry name" value="TRANSCRIPTIONAL REGULATORY PROTEIN"/>
    <property type="match status" value="1"/>
</dbReference>
<dbReference type="InterPro" id="IPR036390">
    <property type="entry name" value="WH_DNA-bd_sf"/>
</dbReference>
<keyword evidence="6" id="KW-1185">Reference proteome</keyword>
<reference evidence="5" key="1">
    <citation type="submission" date="2022-06" db="EMBL/GenBank/DDBJ databases">
        <title>Genome public.</title>
        <authorList>
            <person name="Sun Q."/>
        </authorList>
    </citation>
    <scope>NUCLEOTIDE SEQUENCE</scope>
    <source>
        <strain evidence="5">CWNU-1</strain>
    </source>
</reference>
<dbReference type="InterPro" id="IPR000524">
    <property type="entry name" value="Tscrpt_reg_HTH_GntR"/>
</dbReference>
<dbReference type="Gene3D" id="1.20.120.530">
    <property type="entry name" value="GntR ligand-binding domain-like"/>
    <property type="match status" value="1"/>
</dbReference>
<dbReference type="RefSeq" id="WP_250917920.1">
    <property type="nucleotide sequence ID" value="NZ_JAMQAW010000003.1"/>
</dbReference>
<dbReference type="SMART" id="SM00895">
    <property type="entry name" value="FCD"/>
    <property type="match status" value="1"/>
</dbReference>
<dbReference type="Pfam" id="PF07729">
    <property type="entry name" value="FCD"/>
    <property type="match status" value="1"/>
</dbReference>
<keyword evidence="1" id="KW-0805">Transcription regulation</keyword>
<dbReference type="Pfam" id="PF00392">
    <property type="entry name" value="GntR"/>
    <property type="match status" value="1"/>
</dbReference>
<comment type="caution">
    <text evidence="5">The sequence shown here is derived from an EMBL/GenBank/DDBJ whole genome shotgun (WGS) entry which is preliminary data.</text>
</comment>